<dbReference type="KEGG" id="niy:FQ775_12375"/>
<feature type="region of interest" description="Disordered" evidence="1">
    <location>
        <begin position="1"/>
        <end position="25"/>
    </location>
</feature>
<dbReference type="OrthoDB" id="279280at2"/>
<gene>
    <name evidence="2" type="ORF">FQ775_12375</name>
</gene>
<dbReference type="EMBL" id="CP042301">
    <property type="protein sequence ID" value="QDZ01108.1"/>
    <property type="molecule type" value="Genomic_DNA"/>
</dbReference>
<dbReference type="AlphaFoldDB" id="A0A5B8L0L0"/>
<organism evidence="2 3">
    <name type="scientific">Nitratireductor mangrovi</name>
    <dbReference type="NCBI Taxonomy" id="2599600"/>
    <lineage>
        <taxon>Bacteria</taxon>
        <taxon>Pseudomonadati</taxon>
        <taxon>Pseudomonadota</taxon>
        <taxon>Alphaproteobacteria</taxon>
        <taxon>Hyphomicrobiales</taxon>
        <taxon>Phyllobacteriaceae</taxon>
        <taxon>Nitratireductor</taxon>
    </lineage>
</organism>
<feature type="compositionally biased region" description="Basic and acidic residues" evidence="1">
    <location>
        <begin position="1"/>
        <end position="23"/>
    </location>
</feature>
<dbReference type="Proteomes" id="UP000321389">
    <property type="component" value="Chromosome"/>
</dbReference>
<keyword evidence="3" id="KW-1185">Reference proteome</keyword>
<reference evidence="2" key="1">
    <citation type="submission" date="2020-04" db="EMBL/GenBank/DDBJ databases">
        <title>Nitratireductor sp. nov. isolated from mangrove soil.</title>
        <authorList>
            <person name="Ye Y."/>
        </authorList>
    </citation>
    <scope>NUCLEOTIDE SEQUENCE</scope>
    <source>
        <strain evidence="2">SY7</strain>
    </source>
</reference>
<name>A0A5B8L0L0_9HYPH</name>
<evidence type="ECO:0000313" key="2">
    <source>
        <dbReference type="EMBL" id="QDZ01108.1"/>
    </source>
</evidence>
<evidence type="ECO:0008006" key="4">
    <source>
        <dbReference type="Google" id="ProtNLM"/>
    </source>
</evidence>
<dbReference type="RefSeq" id="WP_146299753.1">
    <property type="nucleotide sequence ID" value="NZ_CP042301.2"/>
</dbReference>
<accession>A0A5B8L0L0</accession>
<evidence type="ECO:0000256" key="1">
    <source>
        <dbReference type="SAM" id="MobiDB-lite"/>
    </source>
</evidence>
<proteinExistence type="predicted"/>
<evidence type="ECO:0000313" key="3">
    <source>
        <dbReference type="Proteomes" id="UP000321389"/>
    </source>
</evidence>
<protein>
    <recommendedName>
        <fullName evidence="4">Protein L</fullName>
    </recommendedName>
</protein>
<sequence length="79" mass="8914">MALYKDGNELTHTESEDFDKVHSPGDSAPFSGIYLCINCRDEYAYNAGDPLPPQNHRQHSANKGAIRWRLLVKTQRGPN</sequence>